<evidence type="ECO:0000313" key="5">
    <source>
        <dbReference type="EMBL" id="SDH57953.1"/>
    </source>
</evidence>
<protein>
    <submittedName>
        <fullName evidence="5">DNA-binding transcriptional regulator, MarR family</fullName>
    </submittedName>
</protein>
<dbReference type="SMART" id="SM00347">
    <property type="entry name" value="HTH_MARR"/>
    <property type="match status" value="1"/>
</dbReference>
<dbReference type="Gene3D" id="1.10.10.10">
    <property type="entry name" value="Winged helix-like DNA-binding domain superfamily/Winged helix DNA-binding domain"/>
    <property type="match status" value="1"/>
</dbReference>
<evidence type="ECO:0000256" key="2">
    <source>
        <dbReference type="ARBA" id="ARBA00023125"/>
    </source>
</evidence>
<evidence type="ECO:0000256" key="3">
    <source>
        <dbReference type="ARBA" id="ARBA00023163"/>
    </source>
</evidence>
<dbReference type="RefSeq" id="WP_245696717.1">
    <property type="nucleotide sequence ID" value="NZ_FNDD01000020.1"/>
</dbReference>
<dbReference type="InterPro" id="IPR000835">
    <property type="entry name" value="HTH_MarR-typ"/>
</dbReference>
<dbReference type="Pfam" id="PF01047">
    <property type="entry name" value="MarR"/>
    <property type="match status" value="1"/>
</dbReference>
<name>A0A1G8DJU2_9VIBR</name>
<organism evidence="5 6">
    <name type="scientific">Vibrio xiamenensis</name>
    <dbReference type="NCBI Taxonomy" id="861298"/>
    <lineage>
        <taxon>Bacteria</taxon>
        <taxon>Pseudomonadati</taxon>
        <taxon>Pseudomonadota</taxon>
        <taxon>Gammaproteobacteria</taxon>
        <taxon>Vibrionales</taxon>
        <taxon>Vibrionaceae</taxon>
        <taxon>Vibrio</taxon>
    </lineage>
</organism>
<dbReference type="GO" id="GO:0003700">
    <property type="term" value="F:DNA-binding transcription factor activity"/>
    <property type="evidence" value="ECO:0007669"/>
    <property type="project" value="InterPro"/>
</dbReference>
<keyword evidence="6" id="KW-1185">Reference proteome</keyword>
<dbReference type="GO" id="GO:0003677">
    <property type="term" value="F:DNA binding"/>
    <property type="evidence" value="ECO:0007669"/>
    <property type="project" value="UniProtKB-KW"/>
</dbReference>
<accession>A0A1G8DJU2</accession>
<sequence length="158" mass="17241">MNGENASSLDSNSQTDSNDYIFSEQVGHLLRKAYQRHMMIFQELSCEANLTSPQFVALCTIQSMGSCSITDIVTATAVDQATMRGVVERLKSKGWIDLSADPNDKRKVMISLSESGAALLDKMIPCAVDITEATMGSLNPAERVALIYLLKKMNDSGK</sequence>
<dbReference type="PRINTS" id="PR00598">
    <property type="entry name" value="HTHMARR"/>
</dbReference>
<dbReference type="PANTHER" id="PTHR42756">
    <property type="entry name" value="TRANSCRIPTIONAL REGULATOR, MARR"/>
    <property type="match status" value="1"/>
</dbReference>
<keyword evidence="1" id="KW-0805">Transcription regulation</keyword>
<feature type="domain" description="HTH marR-type" evidence="4">
    <location>
        <begin position="23"/>
        <end position="155"/>
    </location>
</feature>
<dbReference type="AlphaFoldDB" id="A0A1G8DJU2"/>
<dbReference type="PANTHER" id="PTHR42756:SF1">
    <property type="entry name" value="TRANSCRIPTIONAL REPRESSOR OF EMRAB OPERON"/>
    <property type="match status" value="1"/>
</dbReference>
<dbReference type="InterPro" id="IPR036390">
    <property type="entry name" value="WH_DNA-bd_sf"/>
</dbReference>
<dbReference type="EMBL" id="FNDD01000020">
    <property type="protein sequence ID" value="SDH57953.1"/>
    <property type="molecule type" value="Genomic_DNA"/>
</dbReference>
<dbReference type="Proteomes" id="UP000198854">
    <property type="component" value="Unassembled WGS sequence"/>
</dbReference>
<evidence type="ECO:0000313" key="6">
    <source>
        <dbReference type="Proteomes" id="UP000198854"/>
    </source>
</evidence>
<keyword evidence="2 5" id="KW-0238">DNA-binding</keyword>
<keyword evidence="3" id="KW-0804">Transcription</keyword>
<dbReference type="InterPro" id="IPR036388">
    <property type="entry name" value="WH-like_DNA-bd_sf"/>
</dbReference>
<evidence type="ECO:0000256" key="1">
    <source>
        <dbReference type="ARBA" id="ARBA00023015"/>
    </source>
</evidence>
<dbReference type="SUPFAM" id="SSF46785">
    <property type="entry name" value="Winged helix' DNA-binding domain"/>
    <property type="match status" value="1"/>
</dbReference>
<gene>
    <name evidence="5" type="ORF">SAMN04488136_12032</name>
</gene>
<dbReference type="STRING" id="861298.SAMN04488136_12032"/>
<proteinExistence type="predicted"/>
<reference evidence="6" key="1">
    <citation type="submission" date="2016-10" db="EMBL/GenBank/DDBJ databases">
        <authorList>
            <person name="Varghese N."/>
            <person name="Submissions S."/>
        </authorList>
    </citation>
    <scope>NUCLEOTIDE SEQUENCE [LARGE SCALE GENOMIC DNA]</scope>
    <source>
        <strain evidence="6">CGMCC 1.10228</strain>
    </source>
</reference>
<dbReference type="PROSITE" id="PS50995">
    <property type="entry name" value="HTH_MARR_2"/>
    <property type="match status" value="1"/>
</dbReference>
<evidence type="ECO:0000259" key="4">
    <source>
        <dbReference type="PROSITE" id="PS50995"/>
    </source>
</evidence>